<name>A0A4R4MLR3_9ACTN</name>
<reference evidence="1 2" key="1">
    <citation type="submission" date="2019-02" db="EMBL/GenBank/DDBJ databases">
        <title>Draft genome sequences of novel Actinobacteria.</title>
        <authorList>
            <person name="Sahin N."/>
            <person name="Ay H."/>
            <person name="Saygin H."/>
        </authorList>
    </citation>
    <scope>NUCLEOTIDE SEQUENCE [LARGE SCALE GENOMIC DNA]</scope>
    <source>
        <strain evidence="1 2">KC201</strain>
    </source>
</reference>
<keyword evidence="2" id="KW-1185">Reference proteome</keyword>
<sequence length="432" mass="45841">MTMLTYTLLTDPAPLEASTTYNPSQGTAYLVVTNTGQYGAYWSTIDVELPVGNGAGDLVKDVATVKAIKTKGDSQAVTFKQQGPKVFRATPSTGGSLAMNSGDSMVLTLENITVTGAAGVAVLKVTETSKRKTGKRQTSIAMPALVKTATAPRNFRPDESMLDDGKDLVLRWDGSDDFTYEILFPGGKATVPRNDRTWKPGTGQAPKRATTYTLVATSRSDPQRQHVLTTTVHLRNPVLETFTATTGIDTPRVQGTANATGGRLIFTGTGVEISDNSGGQGTVTADKAIVNGGVTTPWVVGPNNGDGIFTFSKGAMHIWSEFGSNERGTLYAGETIVNGVATEYVKGLNTGEGDITFIPGGVKVWRTRGSGEGGTLFAEKADFNGVNAKWVQGKGDRDGWIGFSYYGVNVLRHDGGAGKRWGVIGVHRIDHH</sequence>
<organism evidence="1 2">
    <name type="scientific">Nonomuraea longispora</name>
    <dbReference type="NCBI Taxonomy" id="1848320"/>
    <lineage>
        <taxon>Bacteria</taxon>
        <taxon>Bacillati</taxon>
        <taxon>Actinomycetota</taxon>
        <taxon>Actinomycetes</taxon>
        <taxon>Streptosporangiales</taxon>
        <taxon>Streptosporangiaceae</taxon>
        <taxon>Nonomuraea</taxon>
    </lineage>
</organism>
<dbReference type="AlphaFoldDB" id="A0A4R4MLR3"/>
<accession>A0A4R4MLR3</accession>
<evidence type="ECO:0000313" key="1">
    <source>
        <dbReference type="EMBL" id="TDB94836.1"/>
    </source>
</evidence>
<dbReference type="OrthoDB" id="3511944at2"/>
<gene>
    <name evidence="1" type="ORF">E1267_42465</name>
</gene>
<dbReference type="Proteomes" id="UP000295157">
    <property type="component" value="Unassembled WGS sequence"/>
</dbReference>
<protein>
    <submittedName>
        <fullName evidence="1">Uncharacterized protein</fullName>
    </submittedName>
</protein>
<comment type="caution">
    <text evidence="1">The sequence shown here is derived from an EMBL/GenBank/DDBJ whole genome shotgun (WGS) entry which is preliminary data.</text>
</comment>
<evidence type="ECO:0000313" key="2">
    <source>
        <dbReference type="Proteomes" id="UP000295157"/>
    </source>
</evidence>
<proteinExistence type="predicted"/>
<dbReference type="EMBL" id="SMJZ01000340">
    <property type="protein sequence ID" value="TDB94836.1"/>
    <property type="molecule type" value="Genomic_DNA"/>
</dbReference>
<dbReference type="RefSeq" id="WP_132341792.1">
    <property type="nucleotide sequence ID" value="NZ_SMJZ01000340.1"/>
</dbReference>